<evidence type="ECO:0000256" key="9">
    <source>
        <dbReference type="SAM" id="SignalP"/>
    </source>
</evidence>
<dbReference type="RefSeq" id="WP_358349676.1">
    <property type="nucleotide sequence ID" value="NZ_JBEZFP010000009.1"/>
</dbReference>
<evidence type="ECO:0000256" key="4">
    <source>
        <dbReference type="ARBA" id="ARBA00022525"/>
    </source>
</evidence>
<evidence type="ECO:0000256" key="1">
    <source>
        <dbReference type="ARBA" id="ARBA00004613"/>
    </source>
</evidence>
<evidence type="ECO:0000256" key="8">
    <source>
        <dbReference type="RuleBase" id="RU003471"/>
    </source>
</evidence>
<proteinExistence type="inferred from homology"/>
<name>A0ABV3DB38_9ACTN</name>
<evidence type="ECO:0000256" key="5">
    <source>
        <dbReference type="ARBA" id="ARBA00022690"/>
    </source>
</evidence>
<dbReference type="Gene3D" id="3.30.350.10">
    <property type="entry name" value="Subtilisin inhibitor-like"/>
    <property type="match status" value="1"/>
</dbReference>
<comment type="similarity">
    <text evidence="2 8">Belongs to the protease inhibitor I16 (SSI) family.</text>
</comment>
<evidence type="ECO:0000256" key="6">
    <source>
        <dbReference type="ARBA" id="ARBA00022900"/>
    </source>
</evidence>
<comment type="caution">
    <text evidence="11">The sequence shown here is derived from an EMBL/GenBank/DDBJ whole genome shotgun (WGS) entry which is preliminary data.</text>
</comment>
<keyword evidence="9" id="KW-0732">Signal</keyword>
<dbReference type="InterPro" id="IPR000691">
    <property type="entry name" value="Prot_inh_I16_SSI"/>
</dbReference>
<keyword evidence="4" id="KW-0964">Secreted</keyword>
<feature type="domain" description="Subtilisin inhibitor" evidence="10">
    <location>
        <begin position="39"/>
        <end position="125"/>
    </location>
</feature>
<dbReference type="InterPro" id="IPR036819">
    <property type="entry name" value="Subtilisin_inhibitor-like_sf"/>
</dbReference>
<sequence length="139" mass="14469">MSKRTKTRTAALLGAAALAFTAFGASAPAAAIPPPYGHIVLSVYAGEGTNGLLIDQVELWCNSNGGSHPDPDGACATVDQADGDFGLLKGDPGPCTMDWRPVTAVAEGYWHGGVTDVAFERTYGNRCALHRGTTPVFDF</sequence>
<dbReference type="InterPro" id="IPR023549">
    <property type="entry name" value="Subtilisin_inhibitor"/>
</dbReference>
<evidence type="ECO:0000256" key="7">
    <source>
        <dbReference type="ARBA" id="ARBA00023157"/>
    </source>
</evidence>
<organism evidence="11 12">
    <name type="scientific">Streptodolium elevatio</name>
    <dbReference type="NCBI Taxonomy" id="3157996"/>
    <lineage>
        <taxon>Bacteria</taxon>
        <taxon>Bacillati</taxon>
        <taxon>Actinomycetota</taxon>
        <taxon>Actinomycetes</taxon>
        <taxon>Kitasatosporales</taxon>
        <taxon>Streptomycetaceae</taxon>
        <taxon>Streptodolium</taxon>
    </lineage>
</organism>
<protein>
    <submittedName>
        <fullName evidence="11">SSI family serine proteinase inhibitor</fullName>
    </submittedName>
</protein>
<evidence type="ECO:0000256" key="3">
    <source>
        <dbReference type="ARBA" id="ARBA00011738"/>
    </source>
</evidence>
<evidence type="ECO:0000259" key="10">
    <source>
        <dbReference type="Pfam" id="PF00720"/>
    </source>
</evidence>
<keyword evidence="5 8" id="KW-0646">Protease inhibitor</keyword>
<evidence type="ECO:0000313" key="12">
    <source>
        <dbReference type="Proteomes" id="UP001551482"/>
    </source>
</evidence>
<dbReference type="PRINTS" id="PR00294">
    <property type="entry name" value="SSBTLNINHBTR"/>
</dbReference>
<dbReference type="SUPFAM" id="SSF55399">
    <property type="entry name" value="Subtilisin inhibitor"/>
    <property type="match status" value="1"/>
</dbReference>
<keyword evidence="7" id="KW-1015">Disulfide bond</keyword>
<reference evidence="11 12" key="1">
    <citation type="submission" date="2024-06" db="EMBL/GenBank/DDBJ databases">
        <title>The Natural Products Discovery Center: Release of the First 8490 Sequenced Strains for Exploring Actinobacteria Biosynthetic Diversity.</title>
        <authorList>
            <person name="Kalkreuter E."/>
            <person name="Kautsar S.A."/>
            <person name="Yang D."/>
            <person name="Bader C.D."/>
            <person name="Teijaro C.N."/>
            <person name="Fluegel L."/>
            <person name="Davis C.M."/>
            <person name="Simpson J.R."/>
            <person name="Lauterbach L."/>
            <person name="Steele A.D."/>
            <person name="Gui C."/>
            <person name="Meng S."/>
            <person name="Li G."/>
            <person name="Viehrig K."/>
            <person name="Ye F."/>
            <person name="Su P."/>
            <person name="Kiefer A.F."/>
            <person name="Nichols A."/>
            <person name="Cepeda A.J."/>
            <person name="Yan W."/>
            <person name="Fan B."/>
            <person name="Jiang Y."/>
            <person name="Adhikari A."/>
            <person name="Zheng C.-J."/>
            <person name="Schuster L."/>
            <person name="Cowan T.M."/>
            <person name="Smanski M.J."/>
            <person name="Chevrette M.G."/>
            <person name="De Carvalho L.P.S."/>
            <person name="Shen B."/>
        </authorList>
    </citation>
    <scope>NUCLEOTIDE SEQUENCE [LARGE SCALE GENOMIC DNA]</scope>
    <source>
        <strain evidence="11 12">NPDC048946</strain>
    </source>
</reference>
<keyword evidence="12" id="KW-1185">Reference proteome</keyword>
<dbReference type="Proteomes" id="UP001551482">
    <property type="component" value="Unassembled WGS sequence"/>
</dbReference>
<comment type="subunit">
    <text evidence="3">Homodimer.</text>
</comment>
<accession>A0ABV3DB38</accession>
<feature type="signal peptide" evidence="9">
    <location>
        <begin position="1"/>
        <end position="24"/>
    </location>
</feature>
<dbReference type="EMBL" id="JBEZFP010000009">
    <property type="protein sequence ID" value="MEU8132968.1"/>
    <property type="molecule type" value="Genomic_DNA"/>
</dbReference>
<evidence type="ECO:0000313" key="11">
    <source>
        <dbReference type="EMBL" id="MEU8132968.1"/>
    </source>
</evidence>
<dbReference type="Pfam" id="PF00720">
    <property type="entry name" value="SSI"/>
    <property type="match status" value="1"/>
</dbReference>
<gene>
    <name evidence="11" type="ORF">AB0C36_05620</name>
</gene>
<feature type="chain" id="PRO_5046711208" evidence="9">
    <location>
        <begin position="25"/>
        <end position="139"/>
    </location>
</feature>
<evidence type="ECO:0000256" key="2">
    <source>
        <dbReference type="ARBA" id="ARBA00010472"/>
    </source>
</evidence>
<keyword evidence="6 8" id="KW-0722">Serine protease inhibitor</keyword>
<comment type="subcellular location">
    <subcellularLocation>
        <location evidence="1">Secreted</location>
    </subcellularLocation>
</comment>